<feature type="binding site" evidence="11">
    <location>
        <position position="382"/>
    </location>
    <ligand>
        <name>substrate</name>
    </ligand>
</feature>
<name>A0A346XZK9_9ACTN</name>
<keyword evidence="5 13" id="KW-0479">Metal-binding</keyword>
<evidence type="ECO:0000256" key="14">
    <source>
        <dbReference type="PIRSR" id="PIRSR605478-5"/>
    </source>
</evidence>
<proteinExistence type="inferred from homology"/>
<dbReference type="NCBIfam" id="TIGR00232">
    <property type="entry name" value="tktlase_bact"/>
    <property type="match status" value="1"/>
</dbReference>
<keyword evidence="19" id="KW-1185">Reference proteome</keyword>
<feature type="binding site" evidence="11">
    <location>
        <position position="27"/>
    </location>
    <ligand>
        <name>substrate</name>
    </ligand>
</feature>
<feature type="binding site" evidence="12">
    <location>
        <position position="157"/>
    </location>
    <ligand>
        <name>thiamine diphosphate</name>
        <dbReference type="ChEBI" id="CHEBI:58937"/>
    </ligand>
</feature>
<keyword evidence="15" id="KW-0106">Calcium</keyword>
<evidence type="ECO:0000313" key="19">
    <source>
        <dbReference type="Proteomes" id="UP000264006"/>
    </source>
</evidence>
<dbReference type="InterPro" id="IPR055152">
    <property type="entry name" value="Transketolase-like_C_2"/>
</dbReference>
<feature type="binding site" evidence="12">
    <location>
        <position position="263"/>
    </location>
    <ligand>
        <name>thiamine diphosphate</name>
        <dbReference type="ChEBI" id="CHEBI:58937"/>
    </ligand>
</feature>
<feature type="domain" description="Transketolase-like pyrimidine-binding" evidence="17">
    <location>
        <begin position="352"/>
        <end position="523"/>
    </location>
</feature>
<feature type="binding site" evidence="12">
    <location>
        <position position="435"/>
    </location>
    <ligand>
        <name>thiamine diphosphate</name>
        <dbReference type="ChEBI" id="CHEBI:58937"/>
    </ligand>
</feature>
<dbReference type="InterPro" id="IPR033247">
    <property type="entry name" value="Transketolase_fam"/>
</dbReference>
<feature type="binding site" evidence="11">
    <location>
        <position position="355"/>
    </location>
    <ligand>
        <name>substrate</name>
    </ligand>
</feature>
<evidence type="ECO:0000256" key="10">
    <source>
        <dbReference type="PIRSR" id="PIRSR605478-1"/>
    </source>
</evidence>
<comment type="similarity">
    <text evidence="1 15">Belongs to the transketolase family.</text>
</comment>
<feature type="binding site" evidence="13">
    <location>
        <position position="188"/>
    </location>
    <ligand>
        <name>Mg(2+)</name>
        <dbReference type="ChEBI" id="CHEBI:18420"/>
    </ligand>
</feature>
<evidence type="ECO:0000256" key="12">
    <source>
        <dbReference type="PIRSR" id="PIRSR605478-3"/>
    </source>
</evidence>
<evidence type="ECO:0000313" key="18">
    <source>
        <dbReference type="EMBL" id="AXV07656.1"/>
    </source>
</evidence>
<reference evidence="18 19" key="1">
    <citation type="submission" date="2018-09" db="EMBL/GenBank/DDBJ databases">
        <title>Complete genome sequence of Euzebya sp. DY32-46 isolated from seawater of Pacific Ocean.</title>
        <authorList>
            <person name="Xu L."/>
            <person name="Wu Y.-H."/>
            <person name="Xu X.-W."/>
        </authorList>
    </citation>
    <scope>NUCLEOTIDE SEQUENCE [LARGE SCALE GENOMIC DNA]</scope>
    <source>
        <strain evidence="18 19">DY32-46</strain>
    </source>
</reference>
<feature type="site" description="Important for catalytic activity" evidence="14">
    <location>
        <position position="263"/>
    </location>
</feature>
<evidence type="ECO:0000256" key="4">
    <source>
        <dbReference type="ARBA" id="ARBA00022679"/>
    </source>
</evidence>
<sequence length="663" mass="70833">MTDNDSLAVSAIRALSIDAVERANSGHPGAPMGLAPLTHTLFTKHLVHNPSNPNWIDRDRFVLSCGHASMLLYSTLHLTGYDVSMEDIKNFRQLESRTPGHPESFATPGVETTTGPLGQGLANGVGFALAEKMLAARFNTEDTTIVDHRTWVLASDGDLMEGVAAEACSLAGHLGLDKLIVFWDDNEITLDGPASWSFSTEDVVKRFDAYGWRTLEVDDGNDLGALDKVMEEAKQSDGRPTLVRVRTTIGYGAPTKAGTAKAHGSPLGAEEAAAAKAAYGWSHEPFEVPDEVYEATSQVERGKVAEEAWNTLYASYEEAHPDLAEELERAFAGELAEDWDAALPEFDDGHSEATRSTSGAVIQRLAATVPELVGGSADLAGSNKTMIESSGAVTRDLFAARNINYGVREHAMAGMANGMILHGGVRPFIGTFLTFSDYMRGSMRLSALSGLGVIYVFTHDSIGLGEDGPTHQPIEHIASLRTIPNLRVIRPADARETVGAWLEAVQRTDGPTALALSRQNLPVLTGSSADQVSMGAYALNDVADPDIVLVGTGSEVQLCVAAAEKLAEEDDLAVRVVSMPCMELLADGDPDYADELLGGGDAPVLSVEAGVSFGWERWADDHVAMDDFGASAPAEVLFEEFGFTPAAVADAARDLLEEWEDDE</sequence>
<dbReference type="KEGG" id="euz:DVS28_a2977"/>
<dbReference type="SUPFAM" id="SSF52922">
    <property type="entry name" value="TK C-terminal domain-like"/>
    <property type="match status" value="1"/>
</dbReference>
<evidence type="ECO:0000256" key="11">
    <source>
        <dbReference type="PIRSR" id="PIRSR605478-2"/>
    </source>
</evidence>
<feature type="binding site" evidence="11">
    <location>
        <position position="459"/>
    </location>
    <ligand>
        <name>substrate</name>
    </ligand>
</feature>
<dbReference type="PANTHER" id="PTHR43522">
    <property type="entry name" value="TRANSKETOLASE"/>
    <property type="match status" value="1"/>
</dbReference>
<dbReference type="SUPFAM" id="SSF52518">
    <property type="entry name" value="Thiamin diphosphate-binding fold (THDP-binding)"/>
    <property type="match status" value="2"/>
</dbReference>
<evidence type="ECO:0000259" key="17">
    <source>
        <dbReference type="SMART" id="SM00861"/>
    </source>
</evidence>
<dbReference type="Proteomes" id="UP000264006">
    <property type="component" value="Chromosome"/>
</dbReference>
<dbReference type="EMBL" id="CP031165">
    <property type="protein sequence ID" value="AXV07656.1"/>
    <property type="molecule type" value="Genomic_DNA"/>
</dbReference>
<dbReference type="GO" id="GO:0004802">
    <property type="term" value="F:transketolase activity"/>
    <property type="evidence" value="ECO:0007669"/>
    <property type="project" value="UniProtKB-UniRule"/>
</dbReference>
<dbReference type="GO" id="GO:0006098">
    <property type="term" value="P:pentose-phosphate shunt"/>
    <property type="evidence" value="ECO:0007669"/>
    <property type="project" value="TreeGrafter"/>
</dbReference>
<dbReference type="GO" id="GO:0005829">
    <property type="term" value="C:cytosol"/>
    <property type="evidence" value="ECO:0007669"/>
    <property type="project" value="TreeGrafter"/>
</dbReference>
<evidence type="ECO:0000256" key="6">
    <source>
        <dbReference type="ARBA" id="ARBA00022842"/>
    </source>
</evidence>
<feature type="binding site" evidence="12">
    <location>
        <position position="67"/>
    </location>
    <ligand>
        <name>thiamine diphosphate</name>
        <dbReference type="ChEBI" id="CHEBI:58937"/>
    </ligand>
</feature>
<feature type="binding site" evidence="13">
    <location>
        <position position="186"/>
    </location>
    <ligand>
        <name>Mg(2+)</name>
        <dbReference type="ChEBI" id="CHEBI:18420"/>
    </ligand>
</feature>
<keyword evidence="4 15" id="KW-0808">Transferase</keyword>
<dbReference type="GO" id="GO:0000287">
    <property type="term" value="F:magnesium ion binding"/>
    <property type="evidence" value="ECO:0007669"/>
    <property type="project" value="UniProtKB-ARBA"/>
</dbReference>
<dbReference type="AlphaFoldDB" id="A0A346XZK9"/>
<protein>
    <recommendedName>
        <fullName evidence="3 9">Transketolase</fullName>
        <ecNumber evidence="3 9">2.2.1.1</ecNumber>
    </recommendedName>
</protein>
<dbReference type="InterPro" id="IPR005474">
    <property type="entry name" value="Transketolase_N"/>
</dbReference>
<dbReference type="FunFam" id="3.40.50.970:FF:000003">
    <property type="entry name" value="Transketolase"/>
    <property type="match status" value="1"/>
</dbReference>
<feature type="binding site" evidence="11">
    <location>
        <position position="518"/>
    </location>
    <ligand>
        <name>substrate</name>
    </ligand>
</feature>
<comment type="function">
    <text evidence="15">Catalyzes the transfer of a two-carbon ketol group from a ketose donor to an aldose acceptor, via a covalent intermediate with the cofactor thiamine pyrophosphate.</text>
</comment>
<dbReference type="Pfam" id="PF00456">
    <property type="entry name" value="Transketolase_N"/>
    <property type="match status" value="1"/>
</dbReference>
<dbReference type="InterPro" id="IPR020826">
    <property type="entry name" value="Transketolase_BS"/>
</dbReference>
<accession>A0A346XZK9</accession>
<dbReference type="InterPro" id="IPR005478">
    <property type="entry name" value="Transketolase_bac-like"/>
</dbReference>
<evidence type="ECO:0000256" key="16">
    <source>
        <dbReference type="SAM" id="MobiDB-lite"/>
    </source>
</evidence>
<feature type="binding site" evidence="11">
    <location>
        <position position="263"/>
    </location>
    <ligand>
        <name>substrate</name>
    </ligand>
</feature>
<feature type="binding site" evidence="12">
    <location>
        <begin position="115"/>
        <end position="117"/>
    </location>
    <ligand>
        <name>thiamine diphosphate</name>
        <dbReference type="ChEBI" id="CHEBI:58937"/>
    </ligand>
</feature>
<dbReference type="FunFam" id="3.40.50.970:FF:000004">
    <property type="entry name" value="Transketolase"/>
    <property type="match status" value="1"/>
</dbReference>
<dbReference type="PROSITE" id="PS00802">
    <property type="entry name" value="TRANSKETOLASE_2"/>
    <property type="match status" value="1"/>
</dbReference>
<dbReference type="CDD" id="cd02012">
    <property type="entry name" value="TPP_TK"/>
    <property type="match status" value="1"/>
</dbReference>
<evidence type="ECO:0000256" key="8">
    <source>
        <dbReference type="ARBA" id="ARBA00049473"/>
    </source>
</evidence>
<dbReference type="CDD" id="cd07033">
    <property type="entry name" value="TPP_PYR_DXS_TK_like"/>
    <property type="match status" value="1"/>
</dbReference>
<evidence type="ECO:0000256" key="13">
    <source>
        <dbReference type="PIRSR" id="PIRSR605478-4"/>
    </source>
</evidence>
<feature type="region of interest" description="Disordered" evidence="16">
    <location>
        <begin position="96"/>
        <end position="115"/>
    </location>
</feature>
<evidence type="ECO:0000256" key="3">
    <source>
        <dbReference type="ARBA" id="ARBA00013152"/>
    </source>
</evidence>
<dbReference type="InterPro" id="IPR009014">
    <property type="entry name" value="Transketo_C/PFOR_II"/>
</dbReference>
<evidence type="ECO:0000256" key="2">
    <source>
        <dbReference type="ARBA" id="ARBA00011738"/>
    </source>
</evidence>
<evidence type="ECO:0000256" key="7">
    <source>
        <dbReference type="ARBA" id="ARBA00023052"/>
    </source>
</evidence>
<dbReference type="EC" id="2.2.1.1" evidence="3 9"/>
<feature type="binding site" evidence="13">
    <location>
        <position position="156"/>
    </location>
    <ligand>
        <name>Mg(2+)</name>
        <dbReference type="ChEBI" id="CHEBI:18420"/>
    </ligand>
</feature>
<evidence type="ECO:0000256" key="5">
    <source>
        <dbReference type="ARBA" id="ARBA00022723"/>
    </source>
</evidence>
<comment type="cofactor">
    <cofactor evidence="12">
        <name>thiamine diphosphate</name>
        <dbReference type="ChEBI" id="CHEBI:58937"/>
    </cofactor>
    <text evidence="12">Binds 1 thiamine pyrophosphate per subunit. During the reaction, the substrate forms a covalent intermediate with the cofactor.</text>
</comment>
<dbReference type="SMART" id="SM00861">
    <property type="entry name" value="Transket_pyr"/>
    <property type="match status" value="1"/>
</dbReference>
<keyword evidence="6 13" id="KW-0460">Magnesium</keyword>
<dbReference type="RefSeq" id="WP_245973544.1">
    <property type="nucleotide sequence ID" value="NZ_CAXIBR010000056.1"/>
</dbReference>
<keyword evidence="7 12" id="KW-0786">Thiamine pyrophosphate</keyword>
<comment type="cofactor">
    <cofactor evidence="15">
        <name>Mg(2+)</name>
        <dbReference type="ChEBI" id="CHEBI:18420"/>
    </cofactor>
    <cofactor evidence="15">
        <name>Ca(2+)</name>
        <dbReference type="ChEBI" id="CHEBI:29108"/>
    </cofactor>
    <cofactor evidence="15">
        <name>Mn(2+)</name>
        <dbReference type="ChEBI" id="CHEBI:29035"/>
    </cofactor>
    <cofactor evidence="15">
        <name>Co(2+)</name>
        <dbReference type="ChEBI" id="CHEBI:48828"/>
    </cofactor>
    <text evidence="15">Binds 1 Mg(2+) ion per subunit. Can also utilize other divalent metal cations, such as Ca(2+), Mn(2+) and Co(2+).</text>
</comment>
<dbReference type="Pfam" id="PF02779">
    <property type="entry name" value="Transket_pyr"/>
    <property type="match status" value="1"/>
</dbReference>
<feature type="active site" description="Proton donor" evidence="10">
    <location>
        <position position="409"/>
    </location>
</feature>
<comment type="cofactor">
    <cofactor evidence="13">
        <name>Mg(2+)</name>
        <dbReference type="ChEBI" id="CHEBI:18420"/>
    </cofactor>
    <text evidence="13">Binds 1 Mg(2+) ion per subunit. Can also utilize other divalent metal cations, such as Ca(2+), Mn(2+) and Co(2+).</text>
</comment>
<dbReference type="InterPro" id="IPR049557">
    <property type="entry name" value="Transketolase_CS"/>
</dbReference>
<evidence type="ECO:0000256" key="1">
    <source>
        <dbReference type="ARBA" id="ARBA00007131"/>
    </source>
</evidence>
<dbReference type="InterPro" id="IPR029061">
    <property type="entry name" value="THDP-binding"/>
</dbReference>
<organism evidence="18 19">
    <name type="scientific">Euzebya pacifica</name>
    <dbReference type="NCBI Taxonomy" id="1608957"/>
    <lineage>
        <taxon>Bacteria</taxon>
        <taxon>Bacillati</taxon>
        <taxon>Actinomycetota</taxon>
        <taxon>Nitriliruptoria</taxon>
        <taxon>Euzebyales</taxon>
    </lineage>
</organism>
<dbReference type="PROSITE" id="PS00801">
    <property type="entry name" value="TRANSKETOLASE_1"/>
    <property type="match status" value="1"/>
</dbReference>
<evidence type="ECO:0000256" key="9">
    <source>
        <dbReference type="NCBIfam" id="TIGR00232"/>
    </source>
</evidence>
<evidence type="ECO:0000256" key="15">
    <source>
        <dbReference type="RuleBase" id="RU004996"/>
    </source>
</evidence>
<dbReference type="InterPro" id="IPR005475">
    <property type="entry name" value="Transketolase-like_Pyr-bd"/>
</dbReference>
<dbReference type="Pfam" id="PF22613">
    <property type="entry name" value="Transketolase_C_1"/>
    <property type="match status" value="1"/>
</dbReference>
<dbReference type="PANTHER" id="PTHR43522:SF2">
    <property type="entry name" value="TRANSKETOLASE 1-RELATED"/>
    <property type="match status" value="1"/>
</dbReference>
<dbReference type="Gene3D" id="3.40.50.970">
    <property type="match status" value="2"/>
</dbReference>
<feature type="binding site" evidence="12">
    <location>
        <position position="186"/>
    </location>
    <ligand>
        <name>thiamine diphosphate</name>
        <dbReference type="ChEBI" id="CHEBI:58937"/>
    </ligand>
</feature>
<feature type="binding site" evidence="11">
    <location>
        <position position="467"/>
    </location>
    <ligand>
        <name>substrate</name>
    </ligand>
</feature>
<comment type="subunit">
    <text evidence="2 15">Homodimer.</text>
</comment>
<gene>
    <name evidence="18" type="ORF">DVS28_a2977</name>
</gene>
<comment type="catalytic activity">
    <reaction evidence="8 15">
        <text>D-sedoheptulose 7-phosphate + D-glyceraldehyde 3-phosphate = aldehydo-D-ribose 5-phosphate + D-xylulose 5-phosphate</text>
        <dbReference type="Rhea" id="RHEA:10508"/>
        <dbReference type="ChEBI" id="CHEBI:57483"/>
        <dbReference type="ChEBI" id="CHEBI:57737"/>
        <dbReference type="ChEBI" id="CHEBI:58273"/>
        <dbReference type="ChEBI" id="CHEBI:59776"/>
        <dbReference type="EC" id="2.2.1.1"/>
    </reaction>
</comment>
<feature type="site" description="Important for catalytic activity" evidence="14">
    <location>
        <position position="27"/>
    </location>
</feature>
<feature type="binding site" evidence="11">
    <location>
        <position position="471"/>
    </location>
    <ligand>
        <name>substrate</name>
    </ligand>
</feature>
<dbReference type="Gene3D" id="3.40.50.920">
    <property type="match status" value="1"/>
</dbReference>